<dbReference type="Proteomes" id="UP001141552">
    <property type="component" value="Unassembled WGS sequence"/>
</dbReference>
<keyword evidence="9" id="KW-1185">Reference proteome</keyword>
<protein>
    <recommendedName>
        <fullName evidence="7">MADS-box domain-containing protein</fullName>
    </recommendedName>
</protein>
<feature type="compositionally biased region" description="Low complexity" evidence="6">
    <location>
        <begin position="226"/>
        <end position="246"/>
    </location>
</feature>
<dbReference type="EMBL" id="JAKUCV010003485">
    <property type="protein sequence ID" value="KAJ4838760.1"/>
    <property type="molecule type" value="Genomic_DNA"/>
</dbReference>
<gene>
    <name evidence="8" type="ORF">Tsubulata_035633</name>
</gene>
<dbReference type="GO" id="GO:0045944">
    <property type="term" value="P:positive regulation of transcription by RNA polymerase II"/>
    <property type="evidence" value="ECO:0007669"/>
    <property type="project" value="InterPro"/>
</dbReference>
<name>A0A9Q0FXZ5_9ROSI</name>
<dbReference type="CDD" id="cd00266">
    <property type="entry name" value="MADS_SRF_like"/>
    <property type="match status" value="1"/>
</dbReference>
<proteinExistence type="predicted"/>
<keyword evidence="4" id="KW-0804">Transcription</keyword>
<comment type="subcellular location">
    <subcellularLocation>
        <location evidence="1">Nucleus</location>
    </subcellularLocation>
</comment>
<dbReference type="OrthoDB" id="779403at2759"/>
<dbReference type="PANTHER" id="PTHR11945">
    <property type="entry name" value="MADS BOX PROTEIN"/>
    <property type="match status" value="1"/>
</dbReference>
<feature type="compositionally biased region" description="Pro residues" evidence="6">
    <location>
        <begin position="216"/>
        <end position="225"/>
    </location>
</feature>
<keyword evidence="2" id="KW-0805">Transcription regulation</keyword>
<dbReference type="GO" id="GO:0000981">
    <property type="term" value="F:DNA-binding transcription factor activity, RNA polymerase II-specific"/>
    <property type="evidence" value="ECO:0007669"/>
    <property type="project" value="InterPro"/>
</dbReference>
<dbReference type="SMART" id="SM00432">
    <property type="entry name" value="MADS"/>
    <property type="match status" value="1"/>
</dbReference>
<evidence type="ECO:0000256" key="1">
    <source>
        <dbReference type="ARBA" id="ARBA00004123"/>
    </source>
</evidence>
<feature type="compositionally biased region" description="Low complexity" evidence="6">
    <location>
        <begin position="179"/>
        <end position="199"/>
    </location>
</feature>
<dbReference type="AlphaFoldDB" id="A0A9Q0FXZ5"/>
<dbReference type="InterPro" id="IPR002100">
    <property type="entry name" value="TF_MADSbox"/>
</dbReference>
<feature type="domain" description="MADS-box" evidence="7">
    <location>
        <begin position="11"/>
        <end position="59"/>
    </location>
</feature>
<accession>A0A9Q0FXZ5</accession>
<evidence type="ECO:0000313" key="8">
    <source>
        <dbReference type="EMBL" id="KAJ4838760.1"/>
    </source>
</evidence>
<dbReference type="GO" id="GO:0000978">
    <property type="term" value="F:RNA polymerase II cis-regulatory region sequence-specific DNA binding"/>
    <property type="evidence" value="ECO:0007669"/>
    <property type="project" value="TreeGrafter"/>
</dbReference>
<evidence type="ECO:0000256" key="3">
    <source>
        <dbReference type="ARBA" id="ARBA00023125"/>
    </source>
</evidence>
<sequence length="302" mass="33372">MLPKTHQENTMTRKKVKLAFIVNDAARKATFKKRKKGLVKKMEELTTLCGIEACAIVHSPFEAGPATWPSPAGVENVLEQFREMPEMDQSRKMVNQEGFLRQRISKVDEKLKKQCKDNREKEVTHAMFQILAGNQSLQRLTMLDLSDLTWMIDHYLKDVTNRCDTLRSGRVPPPPPVSLPLSLSPSAPAQPLQVAPLAVVSSGEAGPSRVQQEVLPPGPSPPPPQQQQQPQGDHQRPPASAAASSSGVNVENMQRHNWCMDFMSPLPHPLPPPTDQTLGFGGGDEMMMPFGDSSSNPNSAFW</sequence>
<dbReference type="InterPro" id="IPR033897">
    <property type="entry name" value="SRF-like_MADS-box"/>
</dbReference>
<dbReference type="PANTHER" id="PTHR11945:SF387">
    <property type="entry name" value="AGAMOUS-LIKE MADS-BOX PROTEIN AGL80"/>
    <property type="match status" value="1"/>
</dbReference>
<organism evidence="8 9">
    <name type="scientific">Turnera subulata</name>
    <dbReference type="NCBI Taxonomy" id="218843"/>
    <lineage>
        <taxon>Eukaryota</taxon>
        <taxon>Viridiplantae</taxon>
        <taxon>Streptophyta</taxon>
        <taxon>Embryophyta</taxon>
        <taxon>Tracheophyta</taxon>
        <taxon>Spermatophyta</taxon>
        <taxon>Magnoliopsida</taxon>
        <taxon>eudicotyledons</taxon>
        <taxon>Gunneridae</taxon>
        <taxon>Pentapetalae</taxon>
        <taxon>rosids</taxon>
        <taxon>fabids</taxon>
        <taxon>Malpighiales</taxon>
        <taxon>Passifloraceae</taxon>
        <taxon>Turnera</taxon>
    </lineage>
</organism>
<dbReference type="PRINTS" id="PR00404">
    <property type="entry name" value="MADSDOMAIN"/>
</dbReference>
<dbReference type="GO" id="GO:0046983">
    <property type="term" value="F:protein dimerization activity"/>
    <property type="evidence" value="ECO:0007669"/>
    <property type="project" value="InterPro"/>
</dbReference>
<keyword evidence="3" id="KW-0238">DNA-binding</keyword>
<dbReference type="Pfam" id="PF00319">
    <property type="entry name" value="SRF-TF"/>
    <property type="match status" value="1"/>
</dbReference>
<evidence type="ECO:0000313" key="9">
    <source>
        <dbReference type="Proteomes" id="UP001141552"/>
    </source>
</evidence>
<evidence type="ECO:0000256" key="6">
    <source>
        <dbReference type="SAM" id="MobiDB-lite"/>
    </source>
</evidence>
<evidence type="ECO:0000256" key="2">
    <source>
        <dbReference type="ARBA" id="ARBA00023015"/>
    </source>
</evidence>
<evidence type="ECO:0000256" key="5">
    <source>
        <dbReference type="ARBA" id="ARBA00023242"/>
    </source>
</evidence>
<keyword evidence="5" id="KW-0539">Nucleus</keyword>
<dbReference type="GO" id="GO:0005634">
    <property type="term" value="C:nucleus"/>
    <property type="evidence" value="ECO:0007669"/>
    <property type="project" value="UniProtKB-SubCell"/>
</dbReference>
<dbReference type="Gene3D" id="3.40.1810.10">
    <property type="entry name" value="Transcription factor, MADS-box"/>
    <property type="match status" value="1"/>
</dbReference>
<reference evidence="8" key="2">
    <citation type="journal article" date="2023" name="Plants (Basel)">
        <title>Annotation of the Turnera subulata (Passifloraceae) Draft Genome Reveals the S-Locus Evolved after the Divergence of Turneroideae from Passifloroideae in a Stepwise Manner.</title>
        <authorList>
            <person name="Henning P.M."/>
            <person name="Roalson E.H."/>
            <person name="Mir W."/>
            <person name="McCubbin A.G."/>
            <person name="Shore J.S."/>
        </authorList>
    </citation>
    <scope>NUCLEOTIDE SEQUENCE</scope>
    <source>
        <strain evidence="8">F60SS</strain>
    </source>
</reference>
<dbReference type="InterPro" id="IPR036879">
    <property type="entry name" value="TF_MADSbox_sf"/>
</dbReference>
<dbReference type="PROSITE" id="PS50066">
    <property type="entry name" value="MADS_BOX_2"/>
    <property type="match status" value="1"/>
</dbReference>
<reference evidence="8" key="1">
    <citation type="submission" date="2022-02" db="EMBL/GenBank/DDBJ databases">
        <authorList>
            <person name="Henning P.M."/>
            <person name="McCubbin A.G."/>
            <person name="Shore J.S."/>
        </authorList>
    </citation>
    <scope>NUCLEOTIDE SEQUENCE</scope>
    <source>
        <strain evidence="8">F60SS</strain>
        <tissue evidence="8">Leaves</tissue>
    </source>
</reference>
<dbReference type="FunFam" id="3.40.1810.10:FF:000018">
    <property type="entry name" value="agamous-like MADS-box protein AGL80"/>
    <property type="match status" value="1"/>
</dbReference>
<feature type="region of interest" description="Disordered" evidence="6">
    <location>
        <begin position="166"/>
        <end position="249"/>
    </location>
</feature>
<comment type="caution">
    <text evidence="8">The sequence shown here is derived from an EMBL/GenBank/DDBJ whole genome shotgun (WGS) entry which is preliminary data.</text>
</comment>
<evidence type="ECO:0000256" key="4">
    <source>
        <dbReference type="ARBA" id="ARBA00023163"/>
    </source>
</evidence>
<dbReference type="SUPFAM" id="SSF55455">
    <property type="entry name" value="SRF-like"/>
    <property type="match status" value="1"/>
</dbReference>
<evidence type="ECO:0000259" key="7">
    <source>
        <dbReference type="PROSITE" id="PS50066"/>
    </source>
</evidence>